<dbReference type="InterPro" id="IPR050099">
    <property type="entry name" value="SIS_GmhA/DiaA_subfam"/>
</dbReference>
<comment type="caution">
    <text evidence="2">The sequence shown here is derived from an EMBL/GenBank/DDBJ whole genome shotgun (WGS) entry which is preliminary data.</text>
</comment>
<dbReference type="OrthoDB" id="9805185at2"/>
<feature type="domain" description="SIS" evidence="1">
    <location>
        <begin position="33"/>
        <end position="206"/>
    </location>
</feature>
<dbReference type="Proteomes" id="UP000247099">
    <property type="component" value="Unassembled WGS sequence"/>
</dbReference>
<sequence length="241" mass="25897">MSLSEDFYKTSLQLQANVLAKNESTLKAAGQQIAESIAADGILHTFGSGHSQILAAEIERRAGGLVPVSSIHDPADGWPEQIVGYGKRLFQRYAYQYAVRPGDWVLVISNSGRNASPIEVAMEAQAHGLRVIVLTSLEMSKASTSRHPSGKKLYELGDHVLDNCGTPGDAAIEAPGFAHKVGPTSTMSGALILNLLTMEIIENLIGMGVTPPTYVSQNADGGAEHNEALAQKYRHRIRRPI</sequence>
<dbReference type="EMBL" id="QHJQ01000002">
    <property type="protein sequence ID" value="PXA04874.1"/>
    <property type="molecule type" value="Genomic_DNA"/>
</dbReference>
<dbReference type="CDD" id="cd05013">
    <property type="entry name" value="SIS_RpiR"/>
    <property type="match status" value="1"/>
</dbReference>
<dbReference type="InterPro" id="IPR001347">
    <property type="entry name" value="SIS_dom"/>
</dbReference>
<dbReference type="NCBIfam" id="NF002805">
    <property type="entry name" value="PRK02947.1"/>
    <property type="match status" value="1"/>
</dbReference>
<dbReference type="GO" id="GO:1901135">
    <property type="term" value="P:carbohydrate derivative metabolic process"/>
    <property type="evidence" value="ECO:0007669"/>
    <property type="project" value="InterPro"/>
</dbReference>
<reference evidence="2 3" key="1">
    <citation type="submission" date="2018-05" db="EMBL/GenBank/DDBJ databases">
        <title>Coraliomargarita sinensis sp. nov., isolated from a marine solar saltern.</title>
        <authorList>
            <person name="Zhou L.Y."/>
        </authorList>
    </citation>
    <scope>NUCLEOTIDE SEQUENCE [LARGE SCALE GENOMIC DNA]</scope>
    <source>
        <strain evidence="2 3">WN38</strain>
    </source>
</reference>
<name>A0A317ZGV1_9BACT</name>
<dbReference type="AlphaFoldDB" id="A0A317ZGV1"/>
<dbReference type="Pfam" id="PF13580">
    <property type="entry name" value="SIS_2"/>
    <property type="match status" value="1"/>
</dbReference>
<dbReference type="SUPFAM" id="SSF53697">
    <property type="entry name" value="SIS domain"/>
    <property type="match status" value="1"/>
</dbReference>
<proteinExistence type="predicted"/>
<evidence type="ECO:0000313" key="3">
    <source>
        <dbReference type="Proteomes" id="UP000247099"/>
    </source>
</evidence>
<dbReference type="PANTHER" id="PTHR30390">
    <property type="entry name" value="SEDOHEPTULOSE 7-PHOSPHATE ISOMERASE / DNAA INITIATOR-ASSOCIATING FACTOR FOR REPLICATION INITIATION"/>
    <property type="match status" value="1"/>
</dbReference>
<keyword evidence="3" id="KW-1185">Reference proteome</keyword>
<accession>A0A317ZGV1</accession>
<dbReference type="GO" id="GO:0097367">
    <property type="term" value="F:carbohydrate derivative binding"/>
    <property type="evidence" value="ECO:0007669"/>
    <property type="project" value="InterPro"/>
</dbReference>
<organism evidence="2 3">
    <name type="scientific">Coraliomargarita sinensis</name>
    <dbReference type="NCBI Taxonomy" id="2174842"/>
    <lineage>
        <taxon>Bacteria</taxon>
        <taxon>Pseudomonadati</taxon>
        <taxon>Verrucomicrobiota</taxon>
        <taxon>Opitutia</taxon>
        <taxon>Puniceicoccales</taxon>
        <taxon>Coraliomargaritaceae</taxon>
        <taxon>Coraliomargarita</taxon>
    </lineage>
</organism>
<dbReference type="PROSITE" id="PS51464">
    <property type="entry name" value="SIS"/>
    <property type="match status" value="1"/>
</dbReference>
<evidence type="ECO:0000313" key="2">
    <source>
        <dbReference type="EMBL" id="PXA04874.1"/>
    </source>
</evidence>
<gene>
    <name evidence="2" type="ORF">DDZ13_02610</name>
</gene>
<protein>
    <recommendedName>
        <fullName evidence="1">SIS domain-containing protein</fullName>
    </recommendedName>
</protein>
<dbReference type="InterPro" id="IPR046348">
    <property type="entry name" value="SIS_dom_sf"/>
</dbReference>
<dbReference type="PANTHER" id="PTHR30390:SF7">
    <property type="entry name" value="PHOSPHOHEPTOSE ISOMERASE"/>
    <property type="match status" value="1"/>
</dbReference>
<dbReference type="Gene3D" id="3.40.50.10490">
    <property type="entry name" value="Glucose-6-phosphate isomerase like protein, domain 1"/>
    <property type="match status" value="1"/>
</dbReference>
<dbReference type="InParanoid" id="A0A317ZGV1"/>
<evidence type="ECO:0000259" key="1">
    <source>
        <dbReference type="PROSITE" id="PS51464"/>
    </source>
</evidence>
<dbReference type="RefSeq" id="WP_110129878.1">
    <property type="nucleotide sequence ID" value="NZ_QHJQ01000002.1"/>
</dbReference>
<dbReference type="InterPro" id="IPR035472">
    <property type="entry name" value="RpiR-like_SIS"/>
</dbReference>